<dbReference type="AlphaFoldDB" id="A0A1T5JQ50"/>
<keyword evidence="3" id="KW-0472">Membrane</keyword>
<feature type="compositionally biased region" description="Basic and acidic residues" evidence="2">
    <location>
        <begin position="1"/>
        <end position="15"/>
    </location>
</feature>
<evidence type="ECO:0000256" key="1">
    <source>
        <dbReference type="ARBA" id="ARBA00022801"/>
    </source>
</evidence>
<feature type="region of interest" description="Disordered" evidence="2">
    <location>
        <begin position="1"/>
        <end position="71"/>
    </location>
</feature>
<feature type="transmembrane region" description="Helical" evidence="3">
    <location>
        <begin position="327"/>
        <end position="345"/>
    </location>
</feature>
<keyword evidence="5" id="KW-1185">Reference proteome</keyword>
<feature type="transmembrane region" description="Helical" evidence="3">
    <location>
        <begin position="297"/>
        <end position="315"/>
    </location>
</feature>
<dbReference type="STRING" id="123320.SAMN06309945_1761"/>
<dbReference type="InterPro" id="IPR005754">
    <property type="entry name" value="Sortase"/>
</dbReference>
<keyword evidence="3" id="KW-1133">Transmembrane helix</keyword>
<keyword evidence="1" id="KW-0378">Hydrolase</keyword>
<evidence type="ECO:0000256" key="2">
    <source>
        <dbReference type="SAM" id="MobiDB-lite"/>
    </source>
</evidence>
<dbReference type="Gene3D" id="2.40.260.10">
    <property type="entry name" value="Sortase"/>
    <property type="match status" value="1"/>
</dbReference>
<organism evidence="4 5">
    <name type="scientific">Okibacterium fritillariae</name>
    <dbReference type="NCBI Taxonomy" id="123320"/>
    <lineage>
        <taxon>Bacteria</taxon>
        <taxon>Bacillati</taxon>
        <taxon>Actinomycetota</taxon>
        <taxon>Actinomycetes</taxon>
        <taxon>Micrococcales</taxon>
        <taxon>Microbacteriaceae</taxon>
        <taxon>Okibacterium</taxon>
    </lineage>
</organism>
<proteinExistence type="predicted"/>
<dbReference type="Pfam" id="PF04203">
    <property type="entry name" value="Sortase"/>
    <property type="match status" value="1"/>
</dbReference>
<feature type="transmembrane region" description="Helical" evidence="3">
    <location>
        <begin position="77"/>
        <end position="100"/>
    </location>
</feature>
<gene>
    <name evidence="4" type="ORF">SAMN06309945_1761</name>
</gene>
<name>A0A1T5JQ50_9MICO</name>
<reference evidence="4 5" key="1">
    <citation type="submission" date="2017-02" db="EMBL/GenBank/DDBJ databases">
        <authorList>
            <person name="Peterson S.W."/>
        </authorList>
    </citation>
    <scope>NUCLEOTIDE SEQUENCE [LARGE SCALE GENOMIC DNA]</scope>
    <source>
        <strain evidence="4 5">VKM Ac-2059</strain>
    </source>
</reference>
<sequence>MTIAEERPDAIEAPRTDLLIGPGGPLGAGDDIHERSGAAAGRAPKPPRSARPPRPPKPPRRAPRPPRQLAPLSRNQAIARGALSMLAALLLGFAINLMILSHLQHQVNQQKLQDAFRVQLSTSVAPVSEGDSDGALLADGAPVARIDIPALGMSEVIAEGSSSGVLQSGPGHRRDTVLPGQQGISVVMGRASSYGGPFGGIQRLAPGDRITVVTGQGANVFEVIGTRYAGDPAPAPPAAGQSRLILETARGAAFVPSGVVRVDAQLVGDAQPAGKRQTTAISLPPSHKELATDTSTVWALVFAGQFFLAISLGAVWSFRRLGARKTWVVAAPLFVLGGLLVADQVTRLLPNLL</sequence>
<evidence type="ECO:0000313" key="5">
    <source>
        <dbReference type="Proteomes" id="UP000190857"/>
    </source>
</evidence>
<evidence type="ECO:0000313" key="4">
    <source>
        <dbReference type="EMBL" id="SKC53567.1"/>
    </source>
</evidence>
<protein>
    <submittedName>
        <fullName evidence="4">Sortase (Surface protein transpeptidase)</fullName>
    </submittedName>
</protein>
<dbReference type="Proteomes" id="UP000190857">
    <property type="component" value="Unassembled WGS sequence"/>
</dbReference>
<accession>A0A1T5JQ50</accession>
<feature type="compositionally biased region" description="Pro residues" evidence="2">
    <location>
        <begin position="44"/>
        <end position="56"/>
    </location>
</feature>
<dbReference type="InterPro" id="IPR023365">
    <property type="entry name" value="Sortase_dom-sf"/>
</dbReference>
<dbReference type="RefSeq" id="WP_079727731.1">
    <property type="nucleotide sequence ID" value="NZ_FUZP01000001.1"/>
</dbReference>
<evidence type="ECO:0000256" key="3">
    <source>
        <dbReference type="SAM" id="Phobius"/>
    </source>
</evidence>
<keyword evidence="3" id="KW-0812">Transmembrane</keyword>
<dbReference type="GO" id="GO:0016787">
    <property type="term" value="F:hydrolase activity"/>
    <property type="evidence" value="ECO:0007669"/>
    <property type="project" value="UniProtKB-KW"/>
</dbReference>
<dbReference type="OrthoDB" id="5242879at2"/>
<dbReference type="EMBL" id="FUZP01000001">
    <property type="protein sequence ID" value="SKC53567.1"/>
    <property type="molecule type" value="Genomic_DNA"/>
</dbReference>
<dbReference type="SUPFAM" id="SSF63817">
    <property type="entry name" value="Sortase"/>
    <property type="match status" value="1"/>
</dbReference>